<dbReference type="EC" id="4.2.1.75" evidence="3 9"/>
<keyword evidence="5 9" id="KW-0627">Porphyrin biosynthesis</keyword>
<dbReference type="PANTHER" id="PTHR38042">
    <property type="entry name" value="UROPORPHYRINOGEN-III SYNTHASE, CHLOROPLASTIC"/>
    <property type="match status" value="1"/>
</dbReference>
<dbReference type="GO" id="GO:0004852">
    <property type="term" value="F:uroporphyrinogen-III synthase activity"/>
    <property type="evidence" value="ECO:0007669"/>
    <property type="project" value="UniProtKB-UniRule"/>
</dbReference>
<dbReference type="EMBL" id="FNPI01000005">
    <property type="protein sequence ID" value="SDZ04953.1"/>
    <property type="molecule type" value="Genomic_DNA"/>
</dbReference>
<evidence type="ECO:0000256" key="7">
    <source>
        <dbReference type="ARBA" id="ARBA00040167"/>
    </source>
</evidence>
<dbReference type="Proteomes" id="UP000198935">
    <property type="component" value="Unassembled WGS sequence"/>
</dbReference>
<dbReference type="AlphaFoldDB" id="A0A1H3PVG3"/>
<dbReference type="InterPro" id="IPR036108">
    <property type="entry name" value="4pyrrol_syn_uPrphyn_synt_sf"/>
</dbReference>
<organism evidence="11 12">
    <name type="scientific">Evansella caseinilytica</name>
    <dbReference type="NCBI Taxonomy" id="1503961"/>
    <lineage>
        <taxon>Bacteria</taxon>
        <taxon>Bacillati</taxon>
        <taxon>Bacillota</taxon>
        <taxon>Bacilli</taxon>
        <taxon>Bacillales</taxon>
        <taxon>Bacillaceae</taxon>
        <taxon>Evansella</taxon>
    </lineage>
</organism>
<comment type="function">
    <text evidence="6 9">Catalyzes cyclization of the linear tetrapyrrole, hydroxymethylbilane, to the macrocyclic uroporphyrinogen III.</text>
</comment>
<dbReference type="GO" id="GO:0032259">
    <property type="term" value="P:methylation"/>
    <property type="evidence" value="ECO:0007669"/>
    <property type="project" value="UniProtKB-KW"/>
</dbReference>
<dbReference type="GO" id="GO:0008168">
    <property type="term" value="F:methyltransferase activity"/>
    <property type="evidence" value="ECO:0007669"/>
    <property type="project" value="UniProtKB-KW"/>
</dbReference>
<comment type="pathway">
    <text evidence="1 9">Porphyrin-containing compound metabolism; protoporphyrin-IX biosynthesis; coproporphyrinogen-III from 5-aminolevulinate: step 3/4.</text>
</comment>
<dbReference type="GO" id="GO:0006780">
    <property type="term" value="P:uroporphyrinogen III biosynthetic process"/>
    <property type="evidence" value="ECO:0007669"/>
    <property type="project" value="UniProtKB-UniRule"/>
</dbReference>
<dbReference type="Gene3D" id="3.40.50.10090">
    <property type="match status" value="2"/>
</dbReference>
<dbReference type="GO" id="GO:0006782">
    <property type="term" value="P:protoporphyrinogen IX biosynthetic process"/>
    <property type="evidence" value="ECO:0007669"/>
    <property type="project" value="UniProtKB-UniRule"/>
</dbReference>
<evidence type="ECO:0000256" key="2">
    <source>
        <dbReference type="ARBA" id="ARBA00008133"/>
    </source>
</evidence>
<comment type="similarity">
    <text evidence="2 9">Belongs to the uroporphyrinogen-III synthase family.</text>
</comment>
<evidence type="ECO:0000256" key="4">
    <source>
        <dbReference type="ARBA" id="ARBA00023239"/>
    </source>
</evidence>
<keyword evidence="4 9" id="KW-0456">Lyase</keyword>
<feature type="domain" description="Tetrapyrrole biosynthesis uroporphyrinogen III synthase" evidence="10">
    <location>
        <begin position="20"/>
        <end position="249"/>
    </location>
</feature>
<evidence type="ECO:0000256" key="6">
    <source>
        <dbReference type="ARBA" id="ARBA00037589"/>
    </source>
</evidence>
<dbReference type="CDD" id="cd06578">
    <property type="entry name" value="HemD"/>
    <property type="match status" value="1"/>
</dbReference>
<protein>
    <recommendedName>
        <fullName evidence="7 9">Uroporphyrinogen-III synthase</fullName>
        <ecNumber evidence="3 9">4.2.1.75</ecNumber>
    </recommendedName>
</protein>
<keyword evidence="12" id="KW-1185">Reference proteome</keyword>
<dbReference type="STRING" id="1503961.SAMN05421736_105224"/>
<evidence type="ECO:0000313" key="11">
    <source>
        <dbReference type="EMBL" id="SDZ04953.1"/>
    </source>
</evidence>
<keyword evidence="11" id="KW-0489">Methyltransferase</keyword>
<keyword evidence="11" id="KW-0808">Transferase</keyword>
<dbReference type="InterPro" id="IPR039793">
    <property type="entry name" value="UROS/Hem4"/>
</dbReference>
<dbReference type="InterPro" id="IPR003754">
    <property type="entry name" value="4pyrrol_synth_uPrphyn_synth"/>
</dbReference>
<evidence type="ECO:0000256" key="5">
    <source>
        <dbReference type="ARBA" id="ARBA00023244"/>
    </source>
</evidence>
<gene>
    <name evidence="11" type="ORF">SAMN05421736_105224</name>
</gene>
<dbReference type="UniPathway" id="UPA00251">
    <property type="reaction ID" value="UER00320"/>
</dbReference>
<evidence type="ECO:0000259" key="10">
    <source>
        <dbReference type="Pfam" id="PF02602"/>
    </source>
</evidence>
<proteinExistence type="inferred from homology"/>
<name>A0A1H3PVG3_9BACI</name>
<comment type="catalytic activity">
    <reaction evidence="8 9">
        <text>hydroxymethylbilane = uroporphyrinogen III + H2O</text>
        <dbReference type="Rhea" id="RHEA:18965"/>
        <dbReference type="ChEBI" id="CHEBI:15377"/>
        <dbReference type="ChEBI" id="CHEBI:57308"/>
        <dbReference type="ChEBI" id="CHEBI:57845"/>
        <dbReference type="EC" id="4.2.1.75"/>
    </reaction>
</comment>
<dbReference type="PANTHER" id="PTHR38042:SF1">
    <property type="entry name" value="UROPORPHYRINOGEN-III SYNTHASE, CHLOROPLASTIC"/>
    <property type="match status" value="1"/>
</dbReference>
<dbReference type="OrthoDB" id="9815856at2"/>
<evidence type="ECO:0000256" key="9">
    <source>
        <dbReference type="RuleBase" id="RU366031"/>
    </source>
</evidence>
<dbReference type="SUPFAM" id="SSF69618">
    <property type="entry name" value="HemD-like"/>
    <property type="match status" value="1"/>
</dbReference>
<reference evidence="12" key="1">
    <citation type="submission" date="2016-10" db="EMBL/GenBank/DDBJ databases">
        <authorList>
            <person name="Varghese N."/>
            <person name="Submissions S."/>
        </authorList>
    </citation>
    <scope>NUCLEOTIDE SEQUENCE [LARGE SCALE GENOMIC DNA]</scope>
    <source>
        <strain evidence="12">SP</strain>
    </source>
</reference>
<evidence type="ECO:0000256" key="3">
    <source>
        <dbReference type="ARBA" id="ARBA00013109"/>
    </source>
</evidence>
<dbReference type="Pfam" id="PF02602">
    <property type="entry name" value="HEM4"/>
    <property type="match status" value="1"/>
</dbReference>
<accession>A0A1H3PVG3</accession>
<evidence type="ECO:0000256" key="1">
    <source>
        <dbReference type="ARBA" id="ARBA00004772"/>
    </source>
</evidence>
<evidence type="ECO:0000256" key="8">
    <source>
        <dbReference type="ARBA" id="ARBA00048617"/>
    </source>
</evidence>
<evidence type="ECO:0000313" key="12">
    <source>
        <dbReference type="Proteomes" id="UP000198935"/>
    </source>
</evidence>
<sequence>MNALRQCRFLNTRAVHQAAALTKKLEAHGGIVIEHPLIAIDMPADFSPVRQALHLLEHYQWLIFTSVNSIRFFFQLLKDEGVDLTLLENMKFAAVGGQTAAALEKKGYRAAVVPKAFAAEHLADELVNVIKSGERVLFPRSSLARNVVVAGLERVGIEVDAPVIYETVYDVSGAERLNRLLKAGTLDVILFTSPSAVHSFFQQVSASVWENSRHSLRVAVIGAITARALTDYRVDDVIVAEQHTLDGLIDTLISEREMLRVASEFKRGRNNDSE</sequence>